<evidence type="ECO:0000256" key="1">
    <source>
        <dbReference type="ARBA" id="ARBA00001936"/>
    </source>
</evidence>
<dbReference type="EMBL" id="CP159485">
    <property type="protein sequence ID" value="XCI29523.1"/>
    <property type="molecule type" value="Genomic_DNA"/>
</dbReference>
<accession>A0AAU8HVV4</accession>
<name>A0AAU8HVV4_9FIRM</name>
<keyword evidence="3" id="KW-0479">Metal-binding</keyword>
<protein>
    <submittedName>
        <fullName evidence="8">CoA pyrophosphatase</fullName>
        <ecNumber evidence="8">3.6.1.55</ecNumber>
    </submittedName>
</protein>
<keyword evidence="6" id="KW-0464">Manganese</keyword>
<evidence type="ECO:0000256" key="3">
    <source>
        <dbReference type="ARBA" id="ARBA00022723"/>
    </source>
</evidence>
<dbReference type="GO" id="GO:0010945">
    <property type="term" value="F:coenzyme A diphosphatase activity"/>
    <property type="evidence" value="ECO:0007669"/>
    <property type="project" value="InterPro"/>
</dbReference>
<proteinExistence type="predicted"/>
<dbReference type="SUPFAM" id="SSF55811">
    <property type="entry name" value="Nudix"/>
    <property type="match status" value="1"/>
</dbReference>
<reference evidence="8" key="1">
    <citation type="journal article" date="2018" name="Antonie Van Leeuwenhoek">
        <title>Proteinivorax hydrogeniformans sp. nov., an anaerobic, haloalkaliphilic bacterium fermenting proteinaceous compounds with high hydrogen production.</title>
        <authorList>
            <person name="Boltyanskaya Y."/>
            <person name="Detkova E."/>
            <person name="Pimenov N."/>
            <person name="Kevbrin V."/>
        </authorList>
    </citation>
    <scope>NUCLEOTIDE SEQUENCE</scope>
    <source>
        <strain evidence="8">Z-710</strain>
    </source>
</reference>
<dbReference type="PROSITE" id="PS00893">
    <property type="entry name" value="NUDIX_BOX"/>
    <property type="match status" value="1"/>
</dbReference>
<reference evidence="8" key="2">
    <citation type="submission" date="2024-06" db="EMBL/GenBank/DDBJ databases">
        <authorList>
            <person name="Petrova K.O."/>
            <person name="Toshchakov S.V."/>
            <person name="Boltjanskaja Y.V."/>
            <person name="Kevbrin V.V."/>
        </authorList>
    </citation>
    <scope>NUCLEOTIDE SEQUENCE</scope>
    <source>
        <strain evidence="8">Z-710</strain>
    </source>
</reference>
<dbReference type="PROSITE" id="PS51462">
    <property type="entry name" value="NUDIX"/>
    <property type="match status" value="1"/>
</dbReference>
<feature type="domain" description="Nudix hydrolase" evidence="7">
    <location>
        <begin position="23"/>
        <end position="158"/>
    </location>
</feature>
<dbReference type="InterPro" id="IPR015797">
    <property type="entry name" value="NUDIX_hydrolase-like_dom_sf"/>
</dbReference>
<keyword evidence="4 8" id="KW-0378">Hydrolase</keyword>
<dbReference type="EC" id="3.6.1.55" evidence="8"/>
<dbReference type="InterPro" id="IPR045121">
    <property type="entry name" value="CoAse"/>
</dbReference>
<sequence length="209" mass="24134">MKVDITNVVAPFLDNRPKPLDTKKEFSIVVPIFVWEGKMSFLFQVRSMNLSRQPGQICFPGGALELKETIKEGAIRETCEELGLDKKDVKVVGQLDFLASPYNTVLYPFLALIYKNPQTLNINKDEVSSVFTIELNEALRLTPQLSVMDVKPLPKNDFPYELVDKNKNYNWSHGDYPIYFYQYQDKVIWGFTARIFKDVLDKIKAEKNL</sequence>
<comment type="cofactor">
    <cofactor evidence="2">
        <name>Mg(2+)</name>
        <dbReference type="ChEBI" id="CHEBI:18420"/>
    </cofactor>
</comment>
<dbReference type="Gene3D" id="3.90.79.10">
    <property type="entry name" value="Nucleoside Triphosphate Pyrophosphohydrolase"/>
    <property type="match status" value="1"/>
</dbReference>
<dbReference type="Pfam" id="PF00293">
    <property type="entry name" value="NUDIX"/>
    <property type="match status" value="1"/>
</dbReference>
<dbReference type="InterPro" id="IPR000086">
    <property type="entry name" value="NUDIX_hydrolase_dom"/>
</dbReference>
<organism evidence="8">
    <name type="scientific">Proteinivorax hydrogeniformans</name>
    <dbReference type="NCBI Taxonomy" id="1826727"/>
    <lineage>
        <taxon>Bacteria</taxon>
        <taxon>Bacillati</taxon>
        <taxon>Bacillota</taxon>
        <taxon>Clostridia</taxon>
        <taxon>Eubacteriales</taxon>
        <taxon>Proteinivoracaceae</taxon>
        <taxon>Proteinivorax</taxon>
    </lineage>
</organism>
<dbReference type="InterPro" id="IPR020084">
    <property type="entry name" value="NUDIX_hydrolase_CS"/>
</dbReference>
<evidence type="ECO:0000313" key="8">
    <source>
        <dbReference type="EMBL" id="XCI29523.1"/>
    </source>
</evidence>
<evidence type="ECO:0000259" key="7">
    <source>
        <dbReference type="PROSITE" id="PS51462"/>
    </source>
</evidence>
<gene>
    <name evidence="8" type="ORF">PRVXH_000846</name>
</gene>
<comment type="cofactor">
    <cofactor evidence="1">
        <name>Mn(2+)</name>
        <dbReference type="ChEBI" id="CHEBI:29035"/>
    </cofactor>
</comment>
<dbReference type="CDD" id="cd03426">
    <property type="entry name" value="NUDIX_CoAse_Nudt7"/>
    <property type="match status" value="1"/>
</dbReference>
<evidence type="ECO:0000256" key="4">
    <source>
        <dbReference type="ARBA" id="ARBA00022801"/>
    </source>
</evidence>
<dbReference type="RefSeq" id="WP_353894071.1">
    <property type="nucleotide sequence ID" value="NZ_CP159485.1"/>
</dbReference>
<dbReference type="PANTHER" id="PTHR12992:SF11">
    <property type="entry name" value="MITOCHONDRIAL COENZYME A DIPHOSPHATASE NUDT8"/>
    <property type="match status" value="1"/>
</dbReference>
<evidence type="ECO:0000256" key="6">
    <source>
        <dbReference type="ARBA" id="ARBA00023211"/>
    </source>
</evidence>
<dbReference type="PANTHER" id="PTHR12992">
    <property type="entry name" value="NUDIX HYDROLASE"/>
    <property type="match status" value="1"/>
</dbReference>
<evidence type="ECO:0000256" key="2">
    <source>
        <dbReference type="ARBA" id="ARBA00001946"/>
    </source>
</evidence>
<dbReference type="AlphaFoldDB" id="A0AAU8HVV4"/>
<keyword evidence="5" id="KW-0460">Magnesium</keyword>
<dbReference type="GO" id="GO:0035539">
    <property type="term" value="F:8-oxo-7,8-dihydrodeoxyguanosine triphosphate pyrophosphatase activity"/>
    <property type="evidence" value="ECO:0007669"/>
    <property type="project" value="UniProtKB-EC"/>
</dbReference>
<evidence type="ECO:0000256" key="5">
    <source>
        <dbReference type="ARBA" id="ARBA00022842"/>
    </source>
</evidence>
<dbReference type="GO" id="GO:0046872">
    <property type="term" value="F:metal ion binding"/>
    <property type="evidence" value="ECO:0007669"/>
    <property type="project" value="UniProtKB-KW"/>
</dbReference>